<comment type="subunit">
    <text evidence="13">Heterodimer of CALCRL and RAMP1; the interaction induces allosteric modulation of CALCRL function and CGRP1/CALCA and CGRP2/CALCB ligand specificity. Heterodimer of CALCR and RAMP1; interaction forms the AMYR1 receptor complex for amylin/IAPP and CGRP1/CALCA ligands.</text>
</comment>
<evidence type="ECO:0000256" key="7">
    <source>
        <dbReference type="ARBA" id="ARBA00022989"/>
    </source>
</evidence>
<dbReference type="GO" id="GO:0032870">
    <property type="term" value="P:cellular response to hormone stimulus"/>
    <property type="evidence" value="ECO:0000318"/>
    <property type="project" value="GO_Central"/>
</dbReference>
<dbReference type="InterPro" id="IPR006985">
    <property type="entry name" value="RAMP"/>
</dbReference>
<reference evidence="16" key="2">
    <citation type="submission" date="2025-08" db="UniProtKB">
        <authorList>
            <consortium name="Ensembl"/>
        </authorList>
    </citation>
    <scope>IDENTIFICATION</scope>
    <source>
        <strain evidence="16">Hd-rR</strain>
    </source>
</reference>
<dbReference type="GeneID" id="101165131"/>
<dbReference type="InParanoid" id="A0A3B3IDH7"/>
<evidence type="ECO:0000256" key="12">
    <source>
        <dbReference type="ARBA" id="ARBA00049570"/>
    </source>
</evidence>
<dbReference type="AlphaFoldDB" id="A0A3B3IDH7"/>
<dbReference type="OrthoDB" id="10007519at2759"/>
<keyword evidence="17" id="KW-1185">Reference proteome</keyword>
<gene>
    <name evidence="16" type="primary">LOC101165131</name>
</gene>
<dbReference type="GO" id="GO:0008277">
    <property type="term" value="P:regulation of G protein-coupled receptor signaling pathway"/>
    <property type="evidence" value="ECO:0007669"/>
    <property type="project" value="InterPro"/>
</dbReference>
<evidence type="ECO:0000256" key="9">
    <source>
        <dbReference type="ARBA" id="ARBA00023157"/>
    </source>
</evidence>
<evidence type="ECO:0000256" key="8">
    <source>
        <dbReference type="ARBA" id="ARBA00023136"/>
    </source>
</evidence>
<reference evidence="16 17" key="1">
    <citation type="journal article" date="2007" name="Nature">
        <title>The medaka draft genome and insights into vertebrate genome evolution.</title>
        <authorList>
            <person name="Kasahara M."/>
            <person name="Naruse K."/>
            <person name="Sasaki S."/>
            <person name="Nakatani Y."/>
            <person name="Qu W."/>
            <person name="Ahsan B."/>
            <person name="Yamada T."/>
            <person name="Nagayasu Y."/>
            <person name="Doi K."/>
            <person name="Kasai Y."/>
            <person name="Jindo T."/>
            <person name="Kobayashi D."/>
            <person name="Shimada A."/>
            <person name="Toyoda A."/>
            <person name="Kuroki Y."/>
            <person name="Fujiyama A."/>
            <person name="Sasaki T."/>
            <person name="Shimizu A."/>
            <person name="Asakawa S."/>
            <person name="Shimizu N."/>
            <person name="Hashimoto S."/>
            <person name="Yang J."/>
            <person name="Lee Y."/>
            <person name="Matsushima K."/>
            <person name="Sugano S."/>
            <person name="Sakaizumi M."/>
            <person name="Narita T."/>
            <person name="Ohishi K."/>
            <person name="Haga S."/>
            <person name="Ohta F."/>
            <person name="Nomoto H."/>
            <person name="Nogata K."/>
            <person name="Morishita T."/>
            <person name="Endo T."/>
            <person name="Shin-I T."/>
            <person name="Takeda H."/>
            <person name="Morishita S."/>
            <person name="Kohara Y."/>
        </authorList>
    </citation>
    <scope>NUCLEOTIDE SEQUENCE [LARGE SCALE GENOMIC DNA]</scope>
    <source>
        <strain evidence="16 17">Hd-rR</strain>
    </source>
</reference>
<feature type="transmembrane region" description="Helical" evidence="14">
    <location>
        <begin position="119"/>
        <end position="140"/>
    </location>
</feature>
<evidence type="ECO:0000256" key="10">
    <source>
        <dbReference type="ARBA" id="ARBA00023170"/>
    </source>
</evidence>
<keyword evidence="8 14" id="KW-0472">Membrane</keyword>
<keyword evidence="7 14" id="KW-1133">Transmembrane helix</keyword>
<evidence type="ECO:0000256" key="3">
    <source>
        <dbReference type="ARBA" id="ARBA00022448"/>
    </source>
</evidence>
<dbReference type="GO" id="GO:0009986">
    <property type="term" value="C:cell surface"/>
    <property type="evidence" value="ECO:0000318"/>
    <property type="project" value="GO_Central"/>
</dbReference>
<evidence type="ECO:0000256" key="13">
    <source>
        <dbReference type="ARBA" id="ARBA00049674"/>
    </source>
</evidence>
<dbReference type="Ensembl" id="ENSORLT00000037852.1">
    <property type="protein sequence ID" value="ENSORLP00000041960.1"/>
    <property type="gene ID" value="ENSORLG00000022584.1"/>
</dbReference>
<evidence type="ECO:0000256" key="11">
    <source>
        <dbReference type="ARBA" id="ARBA00041071"/>
    </source>
</evidence>
<evidence type="ECO:0000313" key="17">
    <source>
        <dbReference type="Proteomes" id="UP000001038"/>
    </source>
</evidence>
<keyword evidence="6 15" id="KW-0732">Signal</keyword>
<evidence type="ECO:0000256" key="5">
    <source>
        <dbReference type="ARBA" id="ARBA00022692"/>
    </source>
</evidence>
<proteinExistence type="inferred from homology"/>
<comment type="subcellular location">
    <subcellularLocation>
        <location evidence="1">Cell membrane</location>
        <topology evidence="1">Single-pass type I membrane protein</topology>
    </subcellularLocation>
</comment>
<dbReference type="Proteomes" id="UP000001038">
    <property type="component" value="Chromosome 2"/>
</dbReference>
<dbReference type="InterPro" id="IPR038126">
    <property type="entry name" value="RAMP_sf"/>
</dbReference>
<evidence type="ECO:0000256" key="1">
    <source>
        <dbReference type="ARBA" id="ARBA00004251"/>
    </source>
</evidence>
<sequence>MASQGPSLLKAGLLMLLAAQILPPASGCNRGAYEIKIDEFCQAKFRLDMMGLERSAWCSWPTTMKIYEELTNCTHQVALKMDCFWPNAVVDHFFMRVHTDYFSDCALTGRLLHDPPISILAPFIAVPVLMTLLMTAAVVWRSKRTEGML</sequence>
<dbReference type="GO" id="GO:0006816">
    <property type="term" value="P:calcium ion transport"/>
    <property type="evidence" value="ECO:0000318"/>
    <property type="project" value="GO_Central"/>
</dbReference>
<comment type="similarity">
    <text evidence="2">Belongs to the RAMP family.</text>
</comment>
<dbReference type="PANTHER" id="PTHR14076">
    <property type="entry name" value="RECEPTOR ACTIVITY MODIFYING PROTEIN RAMP"/>
    <property type="match status" value="1"/>
</dbReference>
<dbReference type="Gene3D" id="1.10.150.510">
    <property type="entry name" value="Receptor activity modifying family"/>
    <property type="match status" value="1"/>
</dbReference>
<protein>
    <recommendedName>
        <fullName evidence="11">Receptor activity-modifying protein 1</fullName>
    </recommendedName>
</protein>
<dbReference type="GO" id="GO:0007186">
    <property type="term" value="P:G protein-coupled receptor signaling pathway"/>
    <property type="evidence" value="ECO:0000318"/>
    <property type="project" value="GO_Central"/>
</dbReference>
<dbReference type="GO" id="GO:0005886">
    <property type="term" value="C:plasma membrane"/>
    <property type="evidence" value="ECO:0007669"/>
    <property type="project" value="UniProtKB-SubCell"/>
</dbReference>
<accession>A0A3B3IDH7</accession>
<feature type="chain" id="PRO_5017440344" description="Receptor activity-modifying protein 1" evidence="15">
    <location>
        <begin position="28"/>
        <end position="149"/>
    </location>
</feature>
<dbReference type="KEGG" id="ola:101165131"/>
<dbReference type="GO" id="GO:0006886">
    <property type="term" value="P:intracellular protein transport"/>
    <property type="evidence" value="ECO:0007669"/>
    <property type="project" value="InterPro"/>
</dbReference>
<evidence type="ECO:0000256" key="14">
    <source>
        <dbReference type="SAM" id="Phobius"/>
    </source>
</evidence>
<dbReference type="GeneTree" id="ENSGT00940000159224"/>
<keyword evidence="5 14" id="KW-0812">Transmembrane</keyword>
<evidence type="ECO:0000256" key="4">
    <source>
        <dbReference type="ARBA" id="ARBA00022475"/>
    </source>
</evidence>
<dbReference type="GO" id="GO:0015026">
    <property type="term" value="F:coreceptor activity"/>
    <property type="evidence" value="ECO:0000318"/>
    <property type="project" value="GO_Central"/>
</dbReference>
<dbReference type="RefSeq" id="XP_004066692.1">
    <property type="nucleotide sequence ID" value="XM_004066644.4"/>
</dbReference>
<keyword evidence="10" id="KW-0675">Receptor</keyword>
<keyword evidence="9" id="KW-1015">Disulfide bond</keyword>
<evidence type="ECO:0000313" key="16">
    <source>
        <dbReference type="Ensembl" id="ENSORLP00000041960.1"/>
    </source>
</evidence>
<comment type="function">
    <text evidence="12">Accessory protein that interacts with and modulates the function of G-protein coupled receptors including calcitonin gene-related peptide type 1 receptor (CALCRL) and calcitonin receptor (CALCR). Required for the transport of CALCRL to the plasma membrane. Together with CALCRL, form the receptor complex for the calcitonin gene-related peptides CGRP1/CALCA and CGRP2/CALCB. Together with CALCR, form the AMYR1 receptor complex for amylin/IAPP and CGRP1/CALCA.</text>
</comment>
<dbReference type="GO" id="GO:0031623">
    <property type="term" value="P:receptor internalization"/>
    <property type="evidence" value="ECO:0000318"/>
    <property type="project" value="GO_Central"/>
</dbReference>
<dbReference type="PANTHER" id="PTHR14076:SF3">
    <property type="entry name" value="RECEPTOR ACTIVITY-MODIFYING PROTEIN 1"/>
    <property type="match status" value="1"/>
</dbReference>
<reference evidence="16" key="3">
    <citation type="submission" date="2025-09" db="UniProtKB">
        <authorList>
            <consortium name="Ensembl"/>
        </authorList>
    </citation>
    <scope>IDENTIFICATION</scope>
    <source>
        <strain evidence="16">Hd-rR</strain>
    </source>
</reference>
<evidence type="ECO:0000256" key="6">
    <source>
        <dbReference type="ARBA" id="ARBA00022729"/>
    </source>
</evidence>
<dbReference type="STRING" id="8090.ENSORLP00000041960"/>
<dbReference type="GO" id="GO:0015031">
    <property type="term" value="P:protein transport"/>
    <property type="evidence" value="ECO:0000318"/>
    <property type="project" value="GO_Central"/>
</dbReference>
<evidence type="ECO:0000256" key="15">
    <source>
        <dbReference type="SAM" id="SignalP"/>
    </source>
</evidence>
<dbReference type="Bgee" id="ENSORLG00000022584">
    <property type="expression patterns" value="Expressed in muscle tissue and 7 other cell types or tissues"/>
</dbReference>
<keyword evidence="3" id="KW-0813">Transport</keyword>
<keyword evidence="4" id="KW-1003">Cell membrane</keyword>
<name>A0A3B3IDH7_ORYLA</name>
<organism evidence="16 17">
    <name type="scientific">Oryzias latipes</name>
    <name type="common">Japanese rice fish</name>
    <name type="synonym">Japanese killifish</name>
    <dbReference type="NCBI Taxonomy" id="8090"/>
    <lineage>
        <taxon>Eukaryota</taxon>
        <taxon>Metazoa</taxon>
        <taxon>Chordata</taxon>
        <taxon>Craniata</taxon>
        <taxon>Vertebrata</taxon>
        <taxon>Euteleostomi</taxon>
        <taxon>Actinopterygii</taxon>
        <taxon>Neopterygii</taxon>
        <taxon>Teleostei</taxon>
        <taxon>Neoteleostei</taxon>
        <taxon>Acanthomorphata</taxon>
        <taxon>Ovalentaria</taxon>
        <taxon>Atherinomorphae</taxon>
        <taxon>Beloniformes</taxon>
        <taxon>Adrianichthyidae</taxon>
        <taxon>Oryziinae</taxon>
        <taxon>Oryzias</taxon>
    </lineage>
</organism>
<evidence type="ECO:0000256" key="2">
    <source>
        <dbReference type="ARBA" id="ARBA00007087"/>
    </source>
</evidence>
<feature type="signal peptide" evidence="15">
    <location>
        <begin position="1"/>
        <end position="27"/>
    </location>
</feature>
<dbReference type="GO" id="GO:0043235">
    <property type="term" value="C:receptor complex"/>
    <property type="evidence" value="ECO:0000318"/>
    <property type="project" value="GO_Central"/>
</dbReference>
<dbReference type="GO" id="GO:0072659">
    <property type="term" value="P:protein localization to plasma membrane"/>
    <property type="evidence" value="ECO:0000318"/>
    <property type="project" value="GO_Central"/>
</dbReference>
<dbReference type="Pfam" id="PF04901">
    <property type="entry name" value="RAMP"/>
    <property type="match status" value="1"/>
</dbReference>